<dbReference type="InterPro" id="IPR001680">
    <property type="entry name" value="WD40_rpt"/>
</dbReference>
<dbReference type="SUPFAM" id="SSF50978">
    <property type="entry name" value="WD40 repeat-like"/>
    <property type="match status" value="1"/>
</dbReference>
<keyword evidence="2" id="KW-0677">Repeat</keyword>
<sequence length="158" mass="16860">DANSGACLQTLEGHSDSVNSVAFSPDSARLASASRDNTVKIWDASSGACLQTLEVSRALYNISFDLTGSYLHTDIGAITLGALSSSLSNLAASVVDPKSPRYQGWALSLDREWITYNSENQVWIPSEYRPLHSAVSGETIGVGVGTGKVWMCNFKISV</sequence>
<evidence type="ECO:0000313" key="5">
    <source>
        <dbReference type="Proteomes" id="UP000250266"/>
    </source>
</evidence>
<evidence type="ECO:0000256" key="3">
    <source>
        <dbReference type="PROSITE-ProRule" id="PRU00221"/>
    </source>
</evidence>
<dbReference type="OrthoDB" id="5240432at2759"/>
<dbReference type="PROSITE" id="PS50082">
    <property type="entry name" value="WD_REPEATS_2"/>
    <property type="match status" value="1"/>
</dbReference>
<keyword evidence="5" id="KW-1185">Reference proteome</keyword>
<proteinExistence type="predicted"/>
<organism evidence="4 5">
    <name type="scientific">Lepidopterella palustris CBS 459.81</name>
    <dbReference type="NCBI Taxonomy" id="1314670"/>
    <lineage>
        <taxon>Eukaryota</taxon>
        <taxon>Fungi</taxon>
        <taxon>Dikarya</taxon>
        <taxon>Ascomycota</taxon>
        <taxon>Pezizomycotina</taxon>
        <taxon>Dothideomycetes</taxon>
        <taxon>Pleosporomycetidae</taxon>
        <taxon>Mytilinidiales</taxon>
        <taxon>Argynnaceae</taxon>
        <taxon>Lepidopterella</taxon>
    </lineage>
</organism>
<name>A0A8E2J8T8_9PEZI</name>
<evidence type="ECO:0000256" key="2">
    <source>
        <dbReference type="ARBA" id="ARBA00022737"/>
    </source>
</evidence>
<feature type="repeat" description="WD" evidence="3">
    <location>
        <begin position="11"/>
        <end position="52"/>
    </location>
</feature>
<reference evidence="4 5" key="1">
    <citation type="journal article" date="2016" name="Nat. Commun.">
        <title>Ectomycorrhizal ecology is imprinted in the genome of the dominant symbiotic fungus Cenococcum geophilum.</title>
        <authorList>
            <consortium name="DOE Joint Genome Institute"/>
            <person name="Peter M."/>
            <person name="Kohler A."/>
            <person name="Ohm R.A."/>
            <person name="Kuo A."/>
            <person name="Krutzmann J."/>
            <person name="Morin E."/>
            <person name="Arend M."/>
            <person name="Barry K.W."/>
            <person name="Binder M."/>
            <person name="Choi C."/>
            <person name="Clum A."/>
            <person name="Copeland A."/>
            <person name="Grisel N."/>
            <person name="Haridas S."/>
            <person name="Kipfer T."/>
            <person name="LaButti K."/>
            <person name="Lindquist E."/>
            <person name="Lipzen A."/>
            <person name="Maire R."/>
            <person name="Meier B."/>
            <person name="Mihaltcheva S."/>
            <person name="Molinier V."/>
            <person name="Murat C."/>
            <person name="Poggeler S."/>
            <person name="Quandt C.A."/>
            <person name="Sperisen C."/>
            <person name="Tritt A."/>
            <person name="Tisserant E."/>
            <person name="Crous P.W."/>
            <person name="Henrissat B."/>
            <person name="Nehls U."/>
            <person name="Egli S."/>
            <person name="Spatafora J.W."/>
            <person name="Grigoriev I.V."/>
            <person name="Martin F.M."/>
        </authorList>
    </citation>
    <scope>NUCLEOTIDE SEQUENCE [LARGE SCALE GENOMIC DNA]</scope>
    <source>
        <strain evidence="4 5">CBS 459.81</strain>
    </source>
</reference>
<dbReference type="SMART" id="SM00320">
    <property type="entry name" value="WD40"/>
    <property type="match status" value="1"/>
</dbReference>
<dbReference type="PROSITE" id="PS00678">
    <property type="entry name" value="WD_REPEATS_1"/>
    <property type="match status" value="1"/>
</dbReference>
<feature type="non-terminal residue" evidence="4">
    <location>
        <position position="1"/>
    </location>
</feature>
<dbReference type="EMBL" id="KV745695">
    <property type="protein sequence ID" value="OCK73649.1"/>
    <property type="molecule type" value="Genomic_DNA"/>
</dbReference>
<accession>A0A8E2J8T8</accession>
<dbReference type="InterPro" id="IPR036322">
    <property type="entry name" value="WD40_repeat_dom_sf"/>
</dbReference>
<dbReference type="InterPro" id="IPR015943">
    <property type="entry name" value="WD40/YVTN_repeat-like_dom_sf"/>
</dbReference>
<dbReference type="AlphaFoldDB" id="A0A8E2J8T8"/>
<dbReference type="Proteomes" id="UP000250266">
    <property type="component" value="Unassembled WGS sequence"/>
</dbReference>
<dbReference type="PANTHER" id="PTHR19848:SF8">
    <property type="entry name" value="F-BOX AND WD REPEAT DOMAIN CONTAINING 7"/>
    <property type="match status" value="1"/>
</dbReference>
<dbReference type="Pfam" id="PF00400">
    <property type="entry name" value="WD40"/>
    <property type="match status" value="1"/>
</dbReference>
<evidence type="ECO:0000256" key="1">
    <source>
        <dbReference type="ARBA" id="ARBA00022574"/>
    </source>
</evidence>
<protein>
    <recommendedName>
        <fullName evidence="6">WD40 repeat-like protein</fullName>
    </recommendedName>
</protein>
<gene>
    <name evidence="4" type="ORF">K432DRAFT_312331</name>
</gene>
<dbReference type="InterPro" id="IPR019775">
    <property type="entry name" value="WD40_repeat_CS"/>
</dbReference>
<dbReference type="PANTHER" id="PTHR19848">
    <property type="entry name" value="WD40 REPEAT PROTEIN"/>
    <property type="match status" value="1"/>
</dbReference>
<evidence type="ECO:0000313" key="4">
    <source>
        <dbReference type="EMBL" id="OCK73649.1"/>
    </source>
</evidence>
<dbReference type="Gene3D" id="2.130.10.10">
    <property type="entry name" value="YVTN repeat-like/Quinoprotein amine dehydrogenase"/>
    <property type="match status" value="1"/>
</dbReference>
<evidence type="ECO:0008006" key="6">
    <source>
        <dbReference type="Google" id="ProtNLM"/>
    </source>
</evidence>
<keyword evidence="1 3" id="KW-0853">WD repeat</keyword>
<dbReference type="PROSITE" id="PS50294">
    <property type="entry name" value="WD_REPEATS_REGION"/>
    <property type="match status" value="1"/>
</dbReference>